<dbReference type="EMBL" id="KZ772721">
    <property type="protein sequence ID" value="PTQ38840.1"/>
    <property type="molecule type" value="Genomic_DNA"/>
</dbReference>
<name>A0A2R6WYD2_MARPO</name>
<dbReference type="AlphaFoldDB" id="A0A2R6WYD2"/>
<protein>
    <submittedName>
        <fullName evidence="2">Uncharacterized protein</fullName>
    </submittedName>
</protein>
<evidence type="ECO:0000313" key="2">
    <source>
        <dbReference type="EMBL" id="PTQ38840.1"/>
    </source>
</evidence>
<feature type="compositionally biased region" description="Low complexity" evidence="1">
    <location>
        <begin position="168"/>
        <end position="183"/>
    </location>
</feature>
<feature type="region of interest" description="Disordered" evidence="1">
    <location>
        <begin position="168"/>
        <end position="193"/>
    </location>
</feature>
<dbReference type="Proteomes" id="UP000244005">
    <property type="component" value="Unassembled WGS sequence"/>
</dbReference>
<gene>
    <name evidence="2" type="ORF">MARPO_0049s0114</name>
</gene>
<reference evidence="3" key="1">
    <citation type="journal article" date="2017" name="Cell">
        <title>Insights into land plant evolution garnered from the Marchantia polymorpha genome.</title>
        <authorList>
            <person name="Bowman J.L."/>
            <person name="Kohchi T."/>
            <person name="Yamato K.T."/>
            <person name="Jenkins J."/>
            <person name="Shu S."/>
            <person name="Ishizaki K."/>
            <person name="Yamaoka S."/>
            <person name="Nishihama R."/>
            <person name="Nakamura Y."/>
            <person name="Berger F."/>
            <person name="Adam C."/>
            <person name="Aki S.S."/>
            <person name="Althoff F."/>
            <person name="Araki T."/>
            <person name="Arteaga-Vazquez M.A."/>
            <person name="Balasubrmanian S."/>
            <person name="Barry K."/>
            <person name="Bauer D."/>
            <person name="Boehm C.R."/>
            <person name="Briginshaw L."/>
            <person name="Caballero-Perez J."/>
            <person name="Catarino B."/>
            <person name="Chen F."/>
            <person name="Chiyoda S."/>
            <person name="Chovatia M."/>
            <person name="Davies K.M."/>
            <person name="Delmans M."/>
            <person name="Demura T."/>
            <person name="Dierschke T."/>
            <person name="Dolan L."/>
            <person name="Dorantes-Acosta A.E."/>
            <person name="Eklund D.M."/>
            <person name="Florent S.N."/>
            <person name="Flores-Sandoval E."/>
            <person name="Fujiyama A."/>
            <person name="Fukuzawa H."/>
            <person name="Galik B."/>
            <person name="Grimanelli D."/>
            <person name="Grimwood J."/>
            <person name="Grossniklaus U."/>
            <person name="Hamada T."/>
            <person name="Haseloff J."/>
            <person name="Hetherington A.J."/>
            <person name="Higo A."/>
            <person name="Hirakawa Y."/>
            <person name="Hundley H.N."/>
            <person name="Ikeda Y."/>
            <person name="Inoue K."/>
            <person name="Inoue S.I."/>
            <person name="Ishida S."/>
            <person name="Jia Q."/>
            <person name="Kakita M."/>
            <person name="Kanazawa T."/>
            <person name="Kawai Y."/>
            <person name="Kawashima T."/>
            <person name="Kennedy M."/>
            <person name="Kinose K."/>
            <person name="Kinoshita T."/>
            <person name="Kohara Y."/>
            <person name="Koide E."/>
            <person name="Komatsu K."/>
            <person name="Kopischke S."/>
            <person name="Kubo M."/>
            <person name="Kyozuka J."/>
            <person name="Lagercrantz U."/>
            <person name="Lin S.S."/>
            <person name="Lindquist E."/>
            <person name="Lipzen A.M."/>
            <person name="Lu C.W."/>
            <person name="De Luna E."/>
            <person name="Martienssen R.A."/>
            <person name="Minamino N."/>
            <person name="Mizutani M."/>
            <person name="Mizutani M."/>
            <person name="Mochizuki N."/>
            <person name="Monte I."/>
            <person name="Mosher R."/>
            <person name="Nagasaki H."/>
            <person name="Nakagami H."/>
            <person name="Naramoto S."/>
            <person name="Nishitani K."/>
            <person name="Ohtani M."/>
            <person name="Okamoto T."/>
            <person name="Okumura M."/>
            <person name="Phillips J."/>
            <person name="Pollak B."/>
            <person name="Reinders A."/>
            <person name="Rovekamp M."/>
            <person name="Sano R."/>
            <person name="Sawa S."/>
            <person name="Schmid M.W."/>
            <person name="Shirakawa M."/>
            <person name="Solano R."/>
            <person name="Spunde A."/>
            <person name="Suetsugu N."/>
            <person name="Sugano S."/>
            <person name="Sugiyama A."/>
            <person name="Sun R."/>
            <person name="Suzuki Y."/>
            <person name="Takenaka M."/>
            <person name="Takezawa D."/>
            <person name="Tomogane H."/>
            <person name="Tsuzuki M."/>
            <person name="Ueda T."/>
            <person name="Umeda M."/>
            <person name="Ward J.M."/>
            <person name="Watanabe Y."/>
            <person name="Yazaki K."/>
            <person name="Yokoyama R."/>
            <person name="Yoshitake Y."/>
            <person name="Yotsui I."/>
            <person name="Zachgo S."/>
            <person name="Schmutz J."/>
        </authorList>
    </citation>
    <scope>NUCLEOTIDE SEQUENCE [LARGE SCALE GENOMIC DNA]</scope>
    <source>
        <strain evidence="3">Tak-1</strain>
    </source>
</reference>
<proteinExistence type="predicted"/>
<keyword evidence="3" id="KW-1185">Reference proteome</keyword>
<accession>A0A2R6WYD2</accession>
<organism evidence="2 3">
    <name type="scientific">Marchantia polymorpha</name>
    <name type="common">Common liverwort</name>
    <name type="synonym">Marchantia aquatica</name>
    <dbReference type="NCBI Taxonomy" id="3197"/>
    <lineage>
        <taxon>Eukaryota</taxon>
        <taxon>Viridiplantae</taxon>
        <taxon>Streptophyta</taxon>
        <taxon>Embryophyta</taxon>
        <taxon>Marchantiophyta</taxon>
        <taxon>Marchantiopsida</taxon>
        <taxon>Marchantiidae</taxon>
        <taxon>Marchantiales</taxon>
        <taxon>Marchantiaceae</taxon>
        <taxon>Marchantia</taxon>
    </lineage>
</organism>
<evidence type="ECO:0000256" key="1">
    <source>
        <dbReference type="SAM" id="MobiDB-lite"/>
    </source>
</evidence>
<evidence type="ECO:0000313" key="3">
    <source>
        <dbReference type="Proteomes" id="UP000244005"/>
    </source>
</evidence>
<sequence length="349" mass="38587">MHEQQQQQALILAHVSSSDVHDRSRVRYRVYRKLDAARSLIRRGGRCTRSRERVSAKSEGFVTANSSYNEEPTRQSINQSIVIQVVVVVVGRIQRRKKRREMDGGQLEGRAFARCDSYNSPDAGEKNGNILHCPLDSGIPIPVEEREDRGSGLGVADLTPTTVRRASLRRTTATTARRLPSATGPDDGEQNFCSKSWSEAEAEAGSPADRRSLGPVRLVALRSFVDRRSAQCLPLLACQPDCRSGNCRLLPQHVALRTRPCGQRHMVTGPSKGTMESAQTYLPLCRTCRHALSLFVPIPRSRGGVCDGKYVIRAEVVMEVLTRIPTRLNPRGRPSIPAAGARDLTVFNV</sequence>